<dbReference type="InterPro" id="IPR010918">
    <property type="entry name" value="PurM-like_C_dom"/>
</dbReference>
<keyword evidence="4" id="KW-1185">Reference proteome</keyword>
<evidence type="ECO:0000313" key="4">
    <source>
        <dbReference type="Proteomes" id="UP001492541"/>
    </source>
</evidence>
<dbReference type="InterPro" id="IPR016188">
    <property type="entry name" value="PurM-like_N"/>
</dbReference>
<evidence type="ECO:0000313" key="3">
    <source>
        <dbReference type="EMBL" id="XAT63824.1"/>
    </source>
</evidence>
<gene>
    <name evidence="3" type="ORF">LPQ35_00210</name>
</gene>
<dbReference type="RefSeq" id="WP_193806829.1">
    <property type="nucleotide sequence ID" value="NZ_CP087714.1"/>
</dbReference>
<dbReference type="InterPro" id="IPR036921">
    <property type="entry name" value="PurM-like_N_sf"/>
</dbReference>
<evidence type="ECO:0000259" key="1">
    <source>
        <dbReference type="Pfam" id="PF00586"/>
    </source>
</evidence>
<dbReference type="GeneID" id="90448059"/>
<dbReference type="Pfam" id="PF02769">
    <property type="entry name" value="AIRS_C"/>
    <property type="match status" value="1"/>
</dbReference>
<protein>
    <submittedName>
        <fullName evidence="3">AIR synthase related protein</fullName>
    </submittedName>
</protein>
<name>A0ABZ3H3U7_GEOAI</name>
<dbReference type="SUPFAM" id="SSF55326">
    <property type="entry name" value="PurM N-terminal domain-like"/>
    <property type="match status" value="1"/>
</dbReference>
<reference evidence="3 4" key="1">
    <citation type="submission" date="2021-11" db="EMBL/GenBank/DDBJ databases">
        <title>Whole genome of Geoglobus acetivorans.</title>
        <authorList>
            <person name="Liu D."/>
        </authorList>
    </citation>
    <scope>NUCLEOTIDE SEQUENCE [LARGE SCALE GENOMIC DNA]</scope>
    <source>
        <strain evidence="3 4">SBH6</strain>
    </source>
</reference>
<dbReference type="Pfam" id="PF00586">
    <property type="entry name" value="AIRS"/>
    <property type="match status" value="1"/>
</dbReference>
<dbReference type="SUPFAM" id="SSF56042">
    <property type="entry name" value="PurM C-terminal domain-like"/>
    <property type="match status" value="1"/>
</dbReference>
<dbReference type="InterPro" id="IPR009186">
    <property type="entry name" value="Ni_metllenz_mat"/>
</dbReference>
<feature type="domain" description="PurM-like C-terminal" evidence="2">
    <location>
        <begin position="223"/>
        <end position="370"/>
    </location>
</feature>
<dbReference type="PIRSF" id="PIRSF006346">
    <property type="entry name" value="Ni_metllenz_mat"/>
    <property type="match status" value="1"/>
</dbReference>
<dbReference type="PANTHER" id="PTHR30270">
    <property type="entry name" value="THIAMINE-MONOPHOSPHATE KINASE"/>
    <property type="match status" value="1"/>
</dbReference>
<dbReference type="InterPro" id="IPR036676">
    <property type="entry name" value="PurM-like_C_sf"/>
</dbReference>
<organism evidence="3 4">
    <name type="scientific">Geoglobus acetivorans</name>
    <dbReference type="NCBI Taxonomy" id="565033"/>
    <lineage>
        <taxon>Archaea</taxon>
        <taxon>Methanobacteriati</taxon>
        <taxon>Methanobacteriota</taxon>
        <taxon>Archaeoglobi</taxon>
        <taxon>Archaeoglobales</taxon>
        <taxon>Archaeoglobaceae</taxon>
        <taxon>Geoglobus</taxon>
    </lineage>
</organism>
<dbReference type="Gene3D" id="3.90.650.10">
    <property type="entry name" value="PurM-like C-terminal domain"/>
    <property type="match status" value="1"/>
</dbReference>
<dbReference type="EMBL" id="CP087714">
    <property type="protein sequence ID" value="XAT63824.1"/>
    <property type="molecule type" value="Genomic_DNA"/>
</dbReference>
<feature type="domain" description="PurM-like N-terminal" evidence="1">
    <location>
        <begin position="100"/>
        <end position="207"/>
    </location>
</feature>
<proteinExistence type="predicted"/>
<dbReference type="Proteomes" id="UP001492541">
    <property type="component" value="Chromosome"/>
</dbReference>
<dbReference type="Gene3D" id="3.30.1330.10">
    <property type="entry name" value="PurM-like, N-terminal domain"/>
    <property type="match status" value="1"/>
</dbReference>
<evidence type="ECO:0000259" key="2">
    <source>
        <dbReference type="Pfam" id="PF02769"/>
    </source>
</evidence>
<dbReference type="PANTHER" id="PTHR30270:SF2">
    <property type="entry name" value="HYDROGENASE EXPRESSION_FORMATION PROTEIN"/>
    <property type="match status" value="1"/>
</dbReference>
<accession>A0ABZ3H3U7</accession>
<dbReference type="InterPro" id="IPR006283">
    <property type="entry name" value="ThiL-like"/>
</dbReference>
<dbReference type="CDD" id="cd02691">
    <property type="entry name" value="PurM-like2"/>
    <property type="match status" value="1"/>
</dbReference>
<sequence>MDIEGYARKHIDDPDLERKLAERIMEFKDISEDGAFKLARAVIVEVRNAYSRTDWLLDYYRSNVSMGKFGVGSRGTGDFYVHSKIAEMCGDAVVSSKDLDDAGVVKVGDYYISVAIDGIHSRLSEFPFIAGFHVTRAAMRDVLVMGSRPVALFSDIHVADDGDVSKIFDHLAGITAVSELTGVPLVAGSTLRIGGDMVIGERMTGAVGCVGVSRHITPRRNAEPGDVIILTEGAGGGTVATAAIYYGMHEVVEETVNLDFIFAAMALIESDVVKSIHAMSDVTNGGVRGDAEEISKTSGTALYFDTEKIRGLINRRVFQMLEKLEIDFMGVSIDSLMVICPESLADDVLGIIRKAGVNADIVGWVERGQGAFAVEDGETKPLKPRFRESAYTPIKKLVGEEYPEDFEEMKARVDQAFHNAVEKRKRVVERLRRKIPPS</sequence>